<dbReference type="Proteomes" id="UP001596472">
    <property type="component" value="Unassembled WGS sequence"/>
</dbReference>
<accession>A0ABW2L0J7</accession>
<evidence type="ECO:0000313" key="2">
    <source>
        <dbReference type="EMBL" id="MFC7335832.1"/>
    </source>
</evidence>
<comment type="caution">
    <text evidence="2">The sequence shown here is derived from an EMBL/GenBank/DDBJ whole genome shotgun (WGS) entry which is preliminary data.</text>
</comment>
<dbReference type="EMBL" id="JBHTBS010000001">
    <property type="protein sequence ID" value="MFC7335832.1"/>
    <property type="molecule type" value="Genomic_DNA"/>
</dbReference>
<name>A0ABW2L0J7_9BACT</name>
<feature type="domain" description="IraD/Gp25-like" evidence="1">
    <location>
        <begin position="25"/>
        <end position="114"/>
    </location>
</feature>
<dbReference type="SUPFAM" id="SSF160719">
    <property type="entry name" value="gpW/gp25-like"/>
    <property type="match status" value="1"/>
</dbReference>
<reference evidence="3" key="1">
    <citation type="journal article" date="2019" name="Int. J. Syst. Evol. Microbiol.">
        <title>The Global Catalogue of Microorganisms (GCM) 10K type strain sequencing project: providing services to taxonomists for standard genome sequencing and annotation.</title>
        <authorList>
            <consortium name="The Broad Institute Genomics Platform"/>
            <consortium name="The Broad Institute Genome Sequencing Center for Infectious Disease"/>
            <person name="Wu L."/>
            <person name="Ma J."/>
        </authorList>
    </citation>
    <scope>NUCLEOTIDE SEQUENCE [LARGE SCALE GENOMIC DNA]</scope>
    <source>
        <strain evidence="3">CGMCC 4.1467</strain>
    </source>
</reference>
<dbReference type="InterPro" id="IPR007048">
    <property type="entry name" value="IraD/Gp25-like"/>
</dbReference>
<dbReference type="Gene3D" id="3.10.450.40">
    <property type="match status" value="1"/>
</dbReference>
<sequence>MSRLNNTQYMRFPFTIGESGAALSSRLDHVREQIEQVLFTLYGERWYRPEFGVGVMALVFEPNNPGLWEVTKKRLLASLADALKGEVDPKTLSVNVTGEGAELSIIISYTLATINHTERQKFLIGSPHG</sequence>
<gene>
    <name evidence="2" type="ORF">ACFQY0_01480</name>
</gene>
<evidence type="ECO:0000259" key="1">
    <source>
        <dbReference type="Pfam" id="PF04965"/>
    </source>
</evidence>
<dbReference type="Pfam" id="PF04965">
    <property type="entry name" value="GPW_gp25"/>
    <property type="match status" value="1"/>
</dbReference>
<protein>
    <submittedName>
        <fullName evidence="2">GPW/gp25 family protein</fullName>
    </submittedName>
</protein>
<evidence type="ECO:0000313" key="3">
    <source>
        <dbReference type="Proteomes" id="UP001596472"/>
    </source>
</evidence>
<keyword evidence="3" id="KW-1185">Reference proteome</keyword>
<proteinExistence type="predicted"/>
<organism evidence="2 3">
    <name type="scientific">Haloferula chungangensis</name>
    <dbReference type="NCBI Taxonomy" id="1048331"/>
    <lineage>
        <taxon>Bacteria</taxon>
        <taxon>Pseudomonadati</taxon>
        <taxon>Verrucomicrobiota</taxon>
        <taxon>Verrucomicrobiia</taxon>
        <taxon>Verrucomicrobiales</taxon>
        <taxon>Verrucomicrobiaceae</taxon>
        <taxon>Haloferula</taxon>
    </lineage>
</organism>
<dbReference type="RefSeq" id="WP_379708334.1">
    <property type="nucleotide sequence ID" value="NZ_JBHTBS010000001.1"/>
</dbReference>